<dbReference type="GO" id="GO:0016787">
    <property type="term" value="F:hydrolase activity"/>
    <property type="evidence" value="ECO:0007669"/>
    <property type="project" value="UniProtKB-KW"/>
</dbReference>
<proteinExistence type="predicted"/>
<dbReference type="EMBL" id="DYUD01000016">
    <property type="protein sequence ID" value="HJG88828.1"/>
    <property type="molecule type" value="Genomic_DNA"/>
</dbReference>
<dbReference type="SUPFAM" id="SSF55811">
    <property type="entry name" value="Nudix"/>
    <property type="match status" value="1"/>
</dbReference>
<dbReference type="Pfam" id="PF12535">
    <property type="entry name" value="Nudix_N"/>
    <property type="match status" value="1"/>
</dbReference>
<dbReference type="InterPro" id="IPR059176">
    <property type="entry name" value="UDP-X_N"/>
</dbReference>
<gene>
    <name evidence="2" type="ORF">K8U91_05040</name>
</gene>
<dbReference type="AlphaFoldDB" id="A0A921MQI0"/>
<keyword evidence="2" id="KW-0378">Hydrolase</keyword>
<sequence length="210" mass="24108">MESSASESPAWLDWAKELQFIAQAGLTYSKDPFDLERFQRIRDISAEIMSRHTGLPYEQVRHLFCSEVGFQTPKLDTRAAIFKDGKILLVEERDGSWSLPGGWVDVNQTLKTNTEKEVLEEAGLEVEVVRLLALQDRNLHNRPPYAYNVCKAFFLCRVKQGAFRPNTETLGSGYFALDELPLLSEDKVTREQIALCFEAARREFWEVPFD</sequence>
<dbReference type="PANTHER" id="PTHR43222">
    <property type="entry name" value="NUDIX HYDROLASE 23"/>
    <property type="match status" value="1"/>
</dbReference>
<evidence type="ECO:0000259" key="1">
    <source>
        <dbReference type="PROSITE" id="PS51462"/>
    </source>
</evidence>
<accession>A0A921MQI0</accession>
<reference evidence="2" key="2">
    <citation type="submission" date="2021-09" db="EMBL/GenBank/DDBJ databases">
        <authorList>
            <person name="Gilroy R."/>
        </authorList>
    </citation>
    <scope>NUCLEOTIDE SEQUENCE</scope>
    <source>
        <strain evidence="2">CHK121-7720</strain>
    </source>
</reference>
<dbReference type="Pfam" id="PF00293">
    <property type="entry name" value="NUDIX"/>
    <property type="match status" value="1"/>
</dbReference>
<dbReference type="Proteomes" id="UP000757103">
    <property type="component" value="Unassembled WGS sequence"/>
</dbReference>
<feature type="domain" description="Nudix hydrolase" evidence="1">
    <location>
        <begin position="60"/>
        <end position="199"/>
    </location>
</feature>
<name>A0A921MQI0_9BACT</name>
<dbReference type="InterPro" id="IPR015797">
    <property type="entry name" value="NUDIX_hydrolase-like_dom_sf"/>
</dbReference>
<dbReference type="PANTHER" id="PTHR43222:SF2">
    <property type="entry name" value="NUDIX HYDROLASE 23, CHLOROPLASTIC"/>
    <property type="match status" value="1"/>
</dbReference>
<organism evidence="2 3">
    <name type="scientific">Barnesiella viscericola</name>
    <dbReference type="NCBI Taxonomy" id="397865"/>
    <lineage>
        <taxon>Bacteria</taxon>
        <taxon>Pseudomonadati</taxon>
        <taxon>Bacteroidota</taxon>
        <taxon>Bacteroidia</taxon>
        <taxon>Bacteroidales</taxon>
        <taxon>Barnesiellaceae</taxon>
        <taxon>Barnesiella</taxon>
    </lineage>
</organism>
<reference evidence="2" key="1">
    <citation type="journal article" date="2021" name="PeerJ">
        <title>Extensive microbial diversity within the chicken gut microbiome revealed by metagenomics and culture.</title>
        <authorList>
            <person name="Gilroy R."/>
            <person name="Ravi A."/>
            <person name="Getino M."/>
            <person name="Pursley I."/>
            <person name="Horton D.L."/>
            <person name="Alikhan N.F."/>
            <person name="Baker D."/>
            <person name="Gharbi K."/>
            <person name="Hall N."/>
            <person name="Watson M."/>
            <person name="Adriaenssens E.M."/>
            <person name="Foster-Nyarko E."/>
            <person name="Jarju S."/>
            <person name="Secka A."/>
            <person name="Antonio M."/>
            <person name="Oren A."/>
            <person name="Chaudhuri R.R."/>
            <person name="La Ragione R."/>
            <person name="Hildebrand F."/>
            <person name="Pallen M.J."/>
        </authorList>
    </citation>
    <scope>NUCLEOTIDE SEQUENCE</scope>
    <source>
        <strain evidence="2">CHK121-7720</strain>
    </source>
</reference>
<dbReference type="Gene3D" id="6.10.250.1120">
    <property type="match status" value="1"/>
</dbReference>
<dbReference type="CDD" id="cd18889">
    <property type="entry name" value="NUDIX_ADPRase"/>
    <property type="match status" value="1"/>
</dbReference>
<dbReference type="GeneID" id="90529893"/>
<protein>
    <submittedName>
        <fullName evidence="2">NUDIX hydrolase</fullName>
    </submittedName>
</protein>
<dbReference type="Gene3D" id="3.90.79.10">
    <property type="entry name" value="Nucleoside Triphosphate Pyrophosphohydrolase"/>
    <property type="match status" value="1"/>
</dbReference>
<evidence type="ECO:0000313" key="2">
    <source>
        <dbReference type="EMBL" id="HJG88828.1"/>
    </source>
</evidence>
<dbReference type="RefSeq" id="WP_025279221.1">
    <property type="nucleotide sequence ID" value="NZ_CALUJX010000006.1"/>
</dbReference>
<dbReference type="PROSITE" id="PS51462">
    <property type="entry name" value="NUDIX"/>
    <property type="match status" value="1"/>
</dbReference>
<evidence type="ECO:0000313" key="3">
    <source>
        <dbReference type="Proteomes" id="UP000757103"/>
    </source>
</evidence>
<comment type="caution">
    <text evidence="2">The sequence shown here is derived from an EMBL/GenBank/DDBJ whole genome shotgun (WGS) entry which is preliminary data.</text>
</comment>
<dbReference type="InterPro" id="IPR000086">
    <property type="entry name" value="NUDIX_hydrolase_dom"/>
</dbReference>